<feature type="region of interest" description="Disordered" evidence="5">
    <location>
        <begin position="1052"/>
        <end position="1115"/>
    </location>
</feature>
<proteinExistence type="predicted"/>
<evidence type="ECO:0000256" key="3">
    <source>
        <dbReference type="ARBA" id="ARBA00022833"/>
    </source>
</evidence>
<feature type="compositionally biased region" description="Low complexity" evidence="5">
    <location>
        <begin position="737"/>
        <end position="747"/>
    </location>
</feature>
<evidence type="ECO:0000259" key="6">
    <source>
        <dbReference type="PROSITE" id="PS50865"/>
    </source>
</evidence>
<name>A0A9W6BLP2_9CHLO</name>
<dbReference type="Gene3D" id="6.10.140.2220">
    <property type="match status" value="1"/>
</dbReference>
<dbReference type="PROSITE" id="PS50865">
    <property type="entry name" value="ZF_MYND_2"/>
    <property type="match status" value="1"/>
</dbReference>
<organism evidence="7 8">
    <name type="scientific">Pleodorina starrii</name>
    <dbReference type="NCBI Taxonomy" id="330485"/>
    <lineage>
        <taxon>Eukaryota</taxon>
        <taxon>Viridiplantae</taxon>
        <taxon>Chlorophyta</taxon>
        <taxon>core chlorophytes</taxon>
        <taxon>Chlorophyceae</taxon>
        <taxon>CS clade</taxon>
        <taxon>Chlamydomonadales</taxon>
        <taxon>Volvocaceae</taxon>
        <taxon>Pleodorina</taxon>
    </lineage>
</organism>
<sequence>MRQELQRLLRAIGHTTASWSNPLPGSDGAVDPSLLSDLSCFRVALQTIVEGKSGGLPTALPPAFKTRSVTQGIVYNAMTIAQELLDADAIAVACEVLQLAARRSTDLEPIARAAAVKSAFVMINTAAGAAQHLQAGLENGLLSKASKHPKSRSKNQPPSPNGPARSPSTTGSSDNSNATSCAEALLEALLLRLCTAAVMEPAAALLSAAHHEALAAAKTLPIADSIATATGGDAAAAAGATASGSISDLVDLLYAVAPLLYGVAAVITDQSERHGLPRMMSLATALVKSLEASQLLETACASLLLAVPVPRPGTPVEELEDLTVQLTRATSCLANSISNLAFLAGRGAVEDGDSTTQGGAGRSAVTRQQRQQCLQLRIRTHALLSQPAASRLQRVLLARFCLNAGVQPPQRGSTGASWAAGGCGWPLMDGMRLDHRLCDHCFVTDERFAGYARVPALLTLAWPAVSLWILGRHLGPRATAQLPPDVDELLARVAEGVVRICRGQGEADMRNEPVDINCFTTLIAAVQSCVLQVDLPGSHGAGGGGGVLPGLRPPAAAAAAAGCSPAALESMAWVMAARLQLAAAVEESHRSKARAQQQAAGTSTGTSQASVLPRAEDLDIPVGHWLLPLASLSMHLARQLPKHWDTLSAAEQADAVRRMARAELLASLDHTLRLFATYGEPLVLYECALAAAQLVTGKAGAELLRQQHMAAAGGAARGHAASDRGNGGVGDGGGARDAGSSGSTSADPQQNVEAEAEAGAALRRSLGLFVTVSKLAGRTAVQLHEATDLAELGGFVLHSGSSAALALSVLRNTACDIVNVLTSLCSSVGPVGLMPGMHALSAQPDVAAVGELCARAAVTAAGALVDSVEREQRAVWWPRDASMFSRQDTDRELSVMANRTRSMLAMAPACLTAVAASQLPAPMILALQPLELLYKGGCLVADLVQLTESRNESLGPGVGWPPGLLGGWTTAGQAAEGGQLGRLSRLLPQHMGQMDLHYATIHCTAAVLALAGREDTSAHVHAGLLLRRGAAGSSSGAAAHDAGACSVGATDTAAGASSSGGVSPAAGTAPSTQGAGRAGTAGSKRDRSNRSSKPLRAETGGEVKPGSTDAETGPLQWWRRFMPSASTEQRPPGTSGGEPAVPLGPLGHTVEFLASTVQGCAESLSLPFGGLHLRELLDAAASGGGGGDGGGGEAEGGCEAMRRCAQSCLQEQGGMYGTVHLAMSPMTGDWVRDKLGPHRTILLAMKAAGVQEPHGLPGVPQLPPQEEHPQQEQEQEQQAPPPPQSARQALQALPRMCANPMCGDFSGPCEAVLMLKRCAGCGVVQYCSKQCQHQDWALQHKHTCKLLRG</sequence>
<reference evidence="7 8" key="1">
    <citation type="journal article" date="2023" name="Commun. Biol.">
        <title>Reorganization of the ancestral sex-determining regions during the evolution of trioecy in Pleodorina starrii.</title>
        <authorList>
            <person name="Takahashi K."/>
            <person name="Suzuki S."/>
            <person name="Kawai-Toyooka H."/>
            <person name="Yamamoto K."/>
            <person name="Hamaji T."/>
            <person name="Ootsuki R."/>
            <person name="Yamaguchi H."/>
            <person name="Kawachi M."/>
            <person name="Higashiyama T."/>
            <person name="Nozaki H."/>
        </authorList>
    </citation>
    <scope>NUCLEOTIDE SEQUENCE [LARGE SCALE GENOMIC DNA]</scope>
    <source>
        <strain evidence="7 8">NIES-4479</strain>
    </source>
</reference>
<dbReference type="EMBL" id="BRXU01000010">
    <property type="protein sequence ID" value="GLC54467.1"/>
    <property type="molecule type" value="Genomic_DNA"/>
</dbReference>
<feature type="compositionally biased region" description="Basic and acidic residues" evidence="5">
    <location>
        <begin position="1083"/>
        <end position="1101"/>
    </location>
</feature>
<evidence type="ECO:0000256" key="1">
    <source>
        <dbReference type="ARBA" id="ARBA00022723"/>
    </source>
</evidence>
<keyword evidence="1" id="KW-0479">Metal-binding</keyword>
<feature type="compositionally biased region" description="Polar residues" evidence="5">
    <location>
        <begin position="166"/>
        <end position="177"/>
    </location>
</feature>
<dbReference type="Proteomes" id="UP001165080">
    <property type="component" value="Unassembled WGS sequence"/>
</dbReference>
<accession>A0A9W6BLP2</accession>
<evidence type="ECO:0000313" key="7">
    <source>
        <dbReference type="EMBL" id="GLC54467.1"/>
    </source>
</evidence>
<evidence type="ECO:0000256" key="5">
    <source>
        <dbReference type="SAM" id="MobiDB-lite"/>
    </source>
</evidence>
<evidence type="ECO:0000256" key="4">
    <source>
        <dbReference type="PROSITE-ProRule" id="PRU00134"/>
    </source>
</evidence>
<keyword evidence="3" id="KW-0862">Zinc</keyword>
<comment type="caution">
    <text evidence="7">The sequence shown here is derived from an EMBL/GenBank/DDBJ whole genome shotgun (WGS) entry which is preliminary data.</text>
</comment>
<feature type="compositionally biased region" description="Low complexity" evidence="5">
    <location>
        <begin position="1052"/>
        <end position="1071"/>
    </location>
</feature>
<keyword evidence="8" id="KW-1185">Reference proteome</keyword>
<dbReference type="Pfam" id="PF01753">
    <property type="entry name" value="zf-MYND"/>
    <property type="match status" value="1"/>
</dbReference>
<feature type="region of interest" description="Disordered" evidence="5">
    <location>
        <begin position="145"/>
        <end position="177"/>
    </location>
</feature>
<keyword evidence="2 4" id="KW-0863">Zinc-finger</keyword>
<feature type="compositionally biased region" description="Gly residues" evidence="5">
    <location>
        <begin position="725"/>
        <end position="736"/>
    </location>
</feature>
<feature type="region of interest" description="Disordered" evidence="5">
    <location>
        <begin position="1252"/>
        <end position="1288"/>
    </location>
</feature>
<dbReference type="InterPro" id="IPR002893">
    <property type="entry name" value="Znf_MYND"/>
</dbReference>
<dbReference type="GO" id="GO:0008270">
    <property type="term" value="F:zinc ion binding"/>
    <property type="evidence" value="ECO:0007669"/>
    <property type="project" value="UniProtKB-KW"/>
</dbReference>
<dbReference type="SUPFAM" id="SSF144232">
    <property type="entry name" value="HIT/MYND zinc finger-like"/>
    <property type="match status" value="1"/>
</dbReference>
<protein>
    <recommendedName>
        <fullName evidence="6">MYND-type domain-containing protein</fullName>
    </recommendedName>
</protein>
<evidence type="ECO:0000313" key="8">
    <source>
        <dbReference type="Proteomes" id="UP001165080"/>
    </source>
</evidence>
<feature type="domain" description="MYND-type" evidence="6">
    <location>
        <begin position="1299"/>
        <end position="1344"/>
    </location>
</feature>
<dbReference type="OrthoDB" id="265717at2759"/>
<gene>
    <name evidence="7" type="primary">PLEST005042</name>
    <name evidence="7" type="ORF">PLESTB_000866800</name>
</gene>
<evidence type="ECO:0000256" key="2">
    <source>
        <dbReference type="ARBA" id="ARBA00022771"/>
    </source>
</evidence>
<feature type="region of interest" description="Disordered" evidence="5">
    <location>
        <begin position="715"/>
        <end position="756"/>
    </location>
</feature>